<keyword evidence="1" id="KW-0472">Membrane</keyword>
<proteinExistence type="predicted"/>
<dbReference type="OrthoDB" id="409956at2759"/>
<feature type="domain" description="MAM" evidence="2">
    <location>
        <begin position="222"/>
        <end position="392"/>
    </location>
</feature>
<dbReference type="SMART" id="SM00137">
    <property type="entry name" value="MAM"/>
    <property type="match status" value="3"/>
</dbReference>
<dbReference type="InterPro" id="IPR000998">
    <property type="entry name" value="MAM_dom"/>
</dbReference>
<keyword evidence="1" id="KW-1133">Transmembrane helix</keyword>
<evidence type="ECO:0000256" key="1">
    <source>
        <dbReference type="SAM" id="Phobius"/>
    </source>
</evidence>
<dbReference type="PROSITE" id="PS50060">
    <property type="entry name" value="MAM_2"/>
    <property type="match status" value="4"/>
</dbReference>
<name>A0A8X6MIK7_9ARAC</name>
<organism evidence="3 4">
    <name type="scientific">Trichonephila inaurata madagascariensis</name>
    <dbReference type="NCBI Taxonomy" id="2747483"/>
    <lineage>
        <taxon>Eukaryota</taxon>
        <taxon>Metazoa</taxon>
        <taxon>Ecdysozoa</taxon>
        <taxon>Arthropoda</taxon>
        <taxon>Chelicerata</taxon>
        <taxon>Arachnida</taxon>
        <taxon>Araneae</taxon>
        <taxon>Araneomorphae</taxon>
        <taxon>Entelegynae</taxon>
        <taxon>Araneoidea</taxon>
        <taxon>Nephilidae</taxon>
        <taxon>Trichonephila</taxon>
        <taxon>Trichonephila inaurata</taxon>
    </lineage>
</organism>
<protein>
    <submittedName>
        <fullName evidence="3">MAM and LDL-receptor class A domain-containing protein 2</fullName>
    </submittedName>
</protein>
<dbReference type="Pfam" id="PF00629">
    <property type="entry name" value="MAM"/>
    <property type="match status" value="4"/>
</dbReference>
<feature type="domain" description="MAM" evidence="2">
    <location>
        <begin position="46"/>
        <end position="222"/>
    </location>
</feature>
<dbReference type="Proteomes" id="UP000886998">
    <property type="component" value="Unassembled WGS sequence"/>
</dbReference>
<dbReference type="GO" id="GO:0016020">
    <property type="term" value="C:membrane"/>
    <property type="evidence" value="ECO:0007669"/>
    <property type="project" value="InterPro"/>
</dbReference>
<feature type="domain" description="MAM" evidence="2">
    <location>
        <begin position="401"/>
        <end position="611"/>
    </location>
</feature>
<comment type="caution">
    <text evidence="3">The sequence shown here is derived from an EMBL/GenBank/DDBJ whole genome shotgun (WGS) entry which is preliminary data.</text>
</comment>
<dbReference type="InterPro" id="IPR013320">
    <property type="entry name" value="ConA-like_dom_sf"/>
</dbReference>
<evidence type="ECO:0000313" key="4">
    <source>
        <dbReference type="Proteomes" id="UP000886998"/>
    </source>
</evidence>
<dbReference type="PANTHER" id="PTHR23282:SF101">
    <property type="entry name" value="MAM DOMAIN-CONTAINING PROTEIN"/>
    <property type="match status" value="1"/>
</dbReference>
<dbReference type="Gene3D" id="2.60.120.200">
    <property type="match status" value="4"/>
</dbReference>
<sequence>MGSNGKEMHVTFILRCLLVAVTVSFLFGPIVVRTALNYAYNNYTLGPCNFTDKDGFSSPCYFDLHHPQHNLSMFNWDLGCGEGAFWMGGPPVDNNGTEKGGYAFMDLSRMSSDESGLIHRAWLPTHLLNATSPKGKCLHFSYSIDGLSVGGLRILVNATDVTYTIWESKDSTDGEWMSGKVSFTCETPFRLVMEAFPRETYLRRRGFVAVDDIYLMDGFCAGDCTFEHDFCNWTNSNTSDEFDWKMGRGSSSSVTGPSRDHGSSVTWRETGGYAYIDSSFPNKPGDRAQLWSPVLNPHGNGSALCLSFWTSLYGSGVGALRVYMYDNTTNSTGDPIWELYTGTRTPDQWYKGEVPLALPRPFRVIFEAEINLPGESDIAIDDIALNNGTCPSIPREASKSGDCAFIVDSCGWREMDTKTRPESPPLWGRVTGDETVLSPEGHSSMAGVSRQDSYMMFNTASYQHAPLDKGQLISPDIPFSNFTYCLSFWTYMYASTAGVPIGGLQVKLRRSDNTTVNLWRLDNHQASHWVHSQLPLPAHLNVSDRVSVSFIDHRLNSRTPIQTIDNSLINIAMSLGNGLDKVIIEAIKGGDTRAAIAVDDITFTTPYNCTIKPLKASVHPGDCAFDRELCGWKVVNSSSTGPKWRLPAGNTKPATVKDHTYQVLGDGFVYMDVFSAPSPVHSTLQSSLLYGNPNITYCLSFWYLALETEEGATLLVRAHYNDTHKELWKLTRDNSLQTYYHYGQLNVTLASNFTIAFVSTVQKSGWVLDDVKFSMAPISNITTCARKYPGFITMRTCNNVYVLQLRRFSEDEDTSCYGGQRALK</sequence>
<keyword evidence="4" id="KW-1185">Reference proteome</keyword>
<gene>
    <name evidence="3" type="ORF">TNIN_343071</name>
</gene>
<dbReference type="PANTHER" id="PTHR23282">
    <property type="entry name" value="APICAL ENDOSOMAL GLYCOPROTEIN PRECURSOR"/>
    <property type="match status" value="1"/>
</dbReference>
<feature type="transmembrane region" description="Helical" evidence="1">
    <location>
        <begin position="12"/>
        <end position="32"/>
    </location>
</feature>
<dbReference type="InterPro" id="IPR051560">
    <property type="entry name" value="MAM_domain-containing"/>
</dbReference>
<reference evidence="3" key="1">
    <citation type="submission" date="2020-08" db="EMBL/GenBank/DDBJ databases">
        <title>Multicomponent nature underlies the extraordinary mechanical properties of spider dragline silk.</title>
        <authorList>
            <person name="Kono N."/>
            <person name="Nakamura H."/>
            <person name="Mori M."/>
            <person name="Yoshida Y."/>
            <person name="Ohtoshi R."/>
            <person name="Malay A.D."/>
            <person name="Moran D.A.P."/>
            <person name="Tomita M."/>
            <person name="Numata K."/>
            <person name="Arakawa K."/>
        </authorList>
    </citation>
    <scope>NUCLEOTIDE SEQUENCE</scope>
</reference>
<keyword evidence="1" id="KW-0812">Transmembrane</keyword>
<evidence type="ECO:0000313" key="3">
    <source>
        <dbReference type="EMBL" id="GFS61507.1"/>
    </source>
</evidence>
<feature type="domain" description="MAM" evidence="2">
    <location>
        <begin position="621"/>
        <end position="786"/>
    </location>
</feature>
<dbReference type="CDD" id="cd06263">
    <property type="entry name" value="MAM"/>
    <property type="match status" value="2"/>
</dbReference>
<accession>A0A8X6MIK7</accession>
<dbReference type="EMBL" id="BMAV01027698">
    <property type="protein sequence ID" value="GFS61507.1"/>
    <property type="molecule type" value="Genomic_DNA"/>
</dbReference>
<dbReference type="SUPFAM" id="SSF49899">
    <property type="entry name" value="Concanavalin A-like lectins/glucanases"/>
    <property type="match status" value="4"/>
</dbReference>
<dbReference type="AlphaFoldDB" id="A0A8X6MIK7"/>
<evidence type="ECO:0000259" key="2">
    <source>
        <dbReference type="PROSITE" id="PS50060"/>
    </source>
</evidence>